<proteinExistence type="predicted"/>
<accession>A0A940WX96</accession>
<organism evidence="2 3">
    <name type="scientific">Halalkalibacter suaedae</name>
    <dbReference type="NCBI Taxonomy" id="2822140"/>
    <lineage>
        <taxon>Bacteria</taxon>
        <taxon>Bacillati</taxon>
        <taxon>Bacillota</taxon>
        <taxon>Bacilli</taxon>
        <taxon>Bacillales</taxon>
        <taxon>Bacillaceae</taxon>
        <taxon>Halalkalibacter</taxon>
    </lineage>
</organism>
<evidence type="ECO:0000256" key="1">
    <source>
        <dbReference type="SAM" id="SignalP"/>
    </source>
</evidence>
<dbReference type="RefSeq" id="WP_210597969.1">
    <property type="nucleotide sequence ID" value="NZ_JAGKSQ010000005.1"/>
</dbReference>
<feature type="chain" id="PRO_5037482776" description="Periplasmic heavy metal sensor" evidence="1">
    <location>
        <begin position="30"/>
        <end position="156"/>
    </location>
</feature>
<sequence length="156" mass="18875">MKRFHQLFLVGQFVCLLVLAITVFSPVQAEEINEEQSCQQCEMQVRKEVKVHLDFYYELLAEKYAPDEIEKWREIKKERDLLRKKLNEAKKRGEIEQESSIGDEWLEKHRQLQESFRLAVEKRDEEQLRSLLPKLFDQYNQLNEHYKVRLNMKTSS</sequence>
<name>A0A940WX96_9BACI</name>
<keyword evidence="3" id="KW-1185">Reference proteome</keyword>
<dbReference type="EMBL" id="JAGKSQ010000005">
    <property type="protein sequence ID" value="MBP3952282.1"/>
    <property type="molecule type" value="Genomic_DNA"/>
</dbReference>
<reference evidence="2" key="1">
    <citation type="submission" date="2021-03" db="EMBL/GenBank/DDBJ databases">
        <title>Bacillus suaedae sp. nov., isolated from Suaeda aralocaspica.</title>
        <authorList>
            <person name="Lei R.F.R."/>
        </authorList>
    </citation>
    <scope>NUCLEOTIDE SEQUENCE</scope>
    <source>
        <strain evidence="2">YZJH907-2</strain>
    </source>
</reference>
<protein>
    <recommendedName>
        <fullName evidence="4">Periplasmic heavy metal sensor</fullName>
    </recommendedName>
</protein>
<feature type="signal peptide" evidence="1">
    <location>
        <begin position="1"/>
        <end position="29"/>
    </location>
</feature>
<evidence type="ECO:0000313" key="3">
    <source>
        <dbReference type="Proteomes" id="UP000678228"/>
    </source>
</evidence>
<keyword evidence="1" id="KW-0732">Signal</keyword>
<gene>
    <name evidence="2" type="ORF">J7W16_14165</name>
</gene>
<dbReference type="AlphaFoldDB" id="A0A940WX96"/>
<evidence type="ECO:0008006" key="4">
    <source>
        <dbReference type="Google" id="ProtNLM"/>
    </source>
</evidence>
<evidence type="ECO:0000313" key="2">
    <source>
        <dbReference type="EMBL" id="MBP3952282.1"/>
    </source>
</evidence>
<comment type="caution">
    <text evidence="2">The sequence shown here is derived from an EMBL/GenBank/DDBJ whole genome shotgun (WGS) entry which is preliminary data.</text>
</comment>
<dbReference type="Proteomes" id="UP000678228">
    <property type="component" value="Unassembled WGS sequence"/>
</dbReference>